<evidence type="ECO:0000256" key="2">
    <source>
        <dbReference type="ARBA" id="ARBA00012729"/>
    </source>
</evidence>
<dbReference type="GO" id="GO:0006032">
    <property type="term" value="P:chitin catabolic process"/>
    <property type="evidence" value="ECO:0007669"/>
    <property type="project" value="UniProtKB-KW"/>
</dbReference>
<keyword evidence="4" id="KW-0146">Chitin degradation</keyword>
<comment type="catalytic activity">
    <reaction evidence="1">
        <text>Random endo-hydrolysis of N-acetyl-beta-D-glucosaminide (1-&gt;4)-beta-linkages in chitin and chitodextrins.</text>
        <dbReference type="EC" id="3.2.1.14"/>
    </reaction>
</comment>
<dbReference type="PROSITE" id="PS51910">
    <property type="entry name" value="GH18_2"/>
    <property type="match status" value="1"/>
</dbReference>
<dbReference type="EMBL" id="JADOUF010000001">
    <property type="protein sequence ID" value="MBG6139020.1"/>
    <property type="molecule type" value="Genomic_DNA"/>
</dbReference>
<keyword evidence="5" id="KW-0119">Carbohydrate metabolism</keyword>
<gene>
    <name evidence="11" type="ORF">IW245_005214</name>
</gene>
<dbReference type="InterPro" id="IPR001223">
    <property type="entry name" value="Glyco_hydro18_cat"/>
</dbReference>
<dbReference type="PANTHER" id="PTHR11177:SF317">
    <property type="entry name" value="CHITINASE 12-RELATED"/>
    <property type="match status" value="1"/>
</dbReference>
<dbReference type="GO" id="GO:0005975">
    <property type="term" value="P:carbohydrate metabolic process"/>
    <property type="evidence" value="ECO:0007669"/>
    <property type="project" value="InterPro"/>
</dbReference>
<sequence>MKLHQRLAVAVAATLALPLGAAAALASTVPSAAPAAAAPTSGGVKFAYFTQWGIYLNGFYPKNMQTSGAAAKIDFMNYAFANIHPTNLTCFEANKAASQDENNPSAGDGAGDSFADYGKSYGADISVDGVADTWNQPLAGNFNQLKKLKAKNPNMKILISIGGWTYSKYFSDVAATDASRKKFVTSCIDMFMKGNVPADGGYGGPGTAAGIFDGIDIDWEYPGSPGGHLGNHTSPADKANYTLLLKELRTQLDAFGAANGGKKMWLTAATPAGQDKIAYIETDKIGAYLDYSNLMTYDMHGGWEATGPTNNQSPVYEAPNDPMNPVPPGNLKYSTDTAVKAWTTGLPAYGIPGGFPANKLTIGYPFYYRGWTGVPNNGKNGLYQTATGPAPGGPLSGSVAGVAYYKELSGFVDNPSKTFWDPASQSAYFYDGNVFWGGDSKQSVHAKADYAHCQGLAGGMMYSMESLDAGMTLFNEAVSAINGSTPGCVAPTTAPPTSKPPTSAPPTSQPPTSAPPTSKPPTSAPPTSQPPTTQPPTCSVAAWNAATVYTGGQQASYNGRIWKAKWWTQGETPGVAAVWENVGACGPATTAPPGTCTAEAWNSATAYSGGALVSYTGKKYRAKWWTQGETPGSAAVWEDLGVCNS</sequence>
<accession>A0A8J7KHU8</accession>
<name>A0A8J7KHU8_9ACTN</name>
<evidence type="ECO:0000313" key="12">
    <source>
        <dbReference type="Proteomes" id="UP000622552"/>
    </source>
</evidence>
<dbReference type="InterPro" id="IPR001579">
    <property type="entry name" value="Glyco_hydro_18_chit_AS"/>
</dbReference>
<keyword evidence="3 7" id="KW-0378">Hydrolase</keyword>
<dbReference type="CDD" id="cd12215">
    <property type="entry name" value="ChiC_BD"/>
    <property type="match status" value="2"/>
</dbReference>
<protein>
    <recommendedName>
        <fullName evidence="2">chitinase</fullName>
        <ecNumber evidence="2">3.2.1.14</ecNumber>
    </recommendedName>
</protein>
<evidence type="ECO:0000256" key="4">
    <source>
        <dbReference type="ARBA" id="ARBA00023024"/>
    </source>
</evidence>
<feature type="compositionally biased region" description="Pro residues" evidence="8">
    <location>
        <begin position="493"/>
        <end position="534"/>
    </location>
</feature>
<feature type="domain" description="GH18" evidence="10">
    <location>
        <begin position="43"/>
        <end position="484"/>
    </location>
</feature>
<dbReference type="Pfam" id="PF00704">
    <property type="entry name" value="Glyco_hydro_18"/>
    <property type="match status" value="1"/>
</dbReference>
<dbReference type="SUPFAM" id="SSF54556">
    <property type="entry name" value="Chitinase insertion domain"/>
    <property type="match status" value="1"/>
</dbReference>
<dbReference type="Proteomes" id="UP000622552">
    <property type="component" value="Unassembled WGS sequence"/>
</dbReference>
<evidence type="ECO:0000256" key="7">
    <source>
        <dbReference type="RuleBase" id="RU000489"/>
    </source>
</evidence>
<dbReference type="GO" id="GO:0008061">
    <property type="term" value="F:chitin binding"/>
    <property type="evidence" value="ECO:0007669"/>
    <property type="project" value="InterPro"/>
</dbReference>
<dbReference type="AlphaFoldDB" id="A0A8J7KHU8"/>
<evidence type="ECO:0000256" key="1">
    <source>
        <dbReference type="ARBA" id="ARBA00000822"/>
    </source>
</evidence>
<keyword evidence="6 7" id="KW-0326">Glycosidase</keyword>
<dbReference type="InterPro" id="IPR036573">
    <property type="entry name" value="CBM_sf_5/12"/>
</dbReference>
<keyword evidence="12" id="KW-1185">Reference proteome</keyword>
<dbReference type="SUPFAM" id="SSF51055">
    <property type="entry name" value="Carbohydrate binding domain"/>
    <property type="match status" value="2"/>
</dbReference>
<dbReference type="PROSITE" id="PS01095">
    <property type="entry name" value="GH18_1"/>
    <property type="match status" value="1"/>
</dbReference>
<evidence type="ECO:0000259" key="10">
    <source>
        <dbReference type="PROSITE" id="PS51910"/>
    </source>
</evidence>
<dbReference type="InterPro" id="IPR003610">
    <property type="entry name" value="CBM5/12"/>
</dbReference>
<dbReference type="Gene3D" id="3.20.20.80">
    <property type="entry name" value="Glycosidases"/>
    <property type="match status" value="1"/>
</dbReference>
<dbReference type="Pfam" id="PF02839">
    <property type="entry name" value="CBM_5_12"/>
    <property type="match status" value="2"/>
</dbReference>
<proteinExistence type="predicted"/>
<dbReference type="RefSeq" id="WP_197005716.1">
    <property type="nucleotide sequence ID" value="NZ_BONS01000011.1"/>
</dbReference>
<evidence type="ECO:0000256" key="9">
    <source>
        <dbReference type="SAM" id="SignalP"/>
    </source>
</evidence>
<feature type="region of interest" description="Disordered" evidence="8">
    <location>
        <begin position="488"/>
        <end position="538"/>
    </location>
</feature>
<dbReference type="GO" id="GO:0030246">
    <property type="term" value="F:carbohydrate binding"/>
    <property type="evidence" value="ECO:0007669"/>
    <property type="project" value="InterPro"/>
</dbReference>
<organism evidence="11 12">
    <name type="scientific">Longispora fulva</name>
    <dbReference type="NCBI Taxonomy" id="619741"/>
    <lineage>
        <taxon>Bacteria</taxon>
        <taxon>Bacillati</taxon>
        <taxon>Actinomycetota</taxon>
        <taxon>Actinomycetes</taxon>
        <taxon>Micromonosporales</taxon>
        <taxon>Micromonosporaceae</taxon>
        <taxon>Longispora</taxon>
    </lineage>
</organism>
<dbReference type="PANTHER" id="PTHR11177">
    <property type="entry name" value="CHITINASE"/>
    <property type="match status" value="1"/>
</dbReference>
<dbReference type="InterPro" id="IPR011583">
    <property type="entry name" value="Chitinase_II/V-like_cat"/>
</dbReference>
<feature type="chain" id="PRO_5035183637" description="chitinase" evidence="9">
    <location>
        <begin position="27"/>
        <end position="645"/>
    </location>
</feature>
<dbReference type="EC" id="3.2.1.14" evidence="2"/>
<dbReference type="GO" id="GO:0008843">
    <property type="term" value="F:endochitinase activity"/>
    <property type="evidence" value="ECO:0007669"/>
    <property type="project" value="UniProtKB-EC"/>
</dbReference>
<evidence type="ECO:0000256" key="8">
    <source>
        <dbReference type="SAM" id="MobiDB-lite"/>
    </source>
</evidence>
<evidence type="ECO:0000313" key="11">
    <source>
        <dbReference type="EMBL" id="MBG6139020.1"/>
    </source>
</evidence>
<comment type="caution">
    <text evidence="11">The sequence shown here is derived from an EMBL/GenBank/DDBJ whole genome shotgun (WGS) entry which is preliminary data.</text>
</comment>
<keyword evidence="4" id="KW-0624">Polysaccharide degradation</keyword>
<dbReference type="SUPFAM" id="SSF51445">
    <property type="entry name" value="(Trans)glycosidases"/>
    <property type="match status" value="1"/>
</dbReference>
<dbReference type="Gene3D" id="3.10.50.10">
    <property type="match status" value="1"/>
</dbReference>
<evidence type="ECO:0000256" key="5">
    <source>
        <dbReference type="ARBA" id="ARBA00023277"/>
    </source>
</evidence>
<dbReference type="InterPro" id="IPR029070">
    <property type="entry name" value="Chitinase_insertion_sf"/>
</dbReference>
<dbReference type="Gene3D" id="2.10.10.20">
    <property type="entry name" value="Carbohydrate-binding module superfamily 5/12"/>
    <property type="match status" value="2"/>
</dbReference>
<evidence type="ECO:0000256" key="3">
    <source>
        <dbReference type="ARBA" id="ARBA00022801"/>
    </source>
</evidence>
<dbReference type="CDD" id="cd06548">
    <property type="entry name" value="GH18_chitinase"/>
    <property type="match status" value="1"/>
</dbReference>
<reference evidence="11" key="1">
    <citation type="submission" date="2020-11" db="EMBL/GenBank/DDBJ databases">
        <title>Sequencing the genomes of 1000 actinobacteria strains.</title>
        <authorList>
            <person name="Klenk H.-P."/>
        </authorList>
    </citation>
    <scope>NUCLEOTIDE SEQUENCE</scope>
    <source>
        <strain evidence="11">DSM 45356</strain>
    </source>
</reference>
<evidence type="ECO:0000256" key="6">
    <source>
        <dbReference type="ARBA" id="ARBA00023295"/>
    </source>
</evidence>
<dbReference type="GO" id="GO:0005576">
    <property type="term" value="C:extracellular region"/>
    <property type="evidence" value="ECO:0007669"/>
    <property type="project" value="InterPro"/>
</dbReference>
<feature type="signal peptide" evidence="9">
    <location>
        <begin position="1"/>
        <end position="26"/>
    </location>
</feature>
<dbReference type="SMART" id="SM00636">
    <property type="entry name" value="Glyco_18"/>
    <property type="match status" value="1"/>
</dbReference>
<keyword evidence="9" id="KW-0732">Signal</keyword>
<dbReference type="SMART" id="SM00495">
    <property type="entry name" value="ChtBD3"/>
    <property type="match status" value="2"/>
</dbReference>
<dbReference type="InterPro" id="IPR050314">
    <property type="entry name" value="Glycosyl_Hydrlase_18"/>
</dbReference>
<dbReference type="InterPro" id="IPR017853">
    <property type="entry name" value="GH"/>
</dbReference>